<dbReference type="EMBL" id="JAMYQB010000016">
    <property type="protein sequence ID" value="MER9406327.1"/>
    <property type="molecule type" value="Genomic_DNA"/>
</dbReference>
<dbReference type="Proteomes" id="UP001433071">
    <property type="component" value="Unassembled WGS sequence"/>
</dbReference>
<organism evidence="1 2">
    <name type="scientific">Mesorhizobium caraganae</name>
    <dbReference type="NCBI Taxonomy" id="483206"/>
    <lineage>
        <taxon>Bacteria</taxon>
        <taxon>Pseudomonadati</taxon>
        <taxon>Pseudomonadota</taxon>
        <taxon>Alphaproteobacteria</taxon>
        <taxon>Hyphomicrobiales</taxon>
        <taxon>Phyllobacteriaceae</taxon>
        <taxon>Mesorhizobium</taxon>
    </lineage>
</organism>
<evidence type="ECO:0000313" key="1">
    <source>
        <dbReference type="EMBL" id="MER9406327.1"/>
    </source>
</evidence>
<reference evidence="1 2" key="1">
    <citation type="journal article" date="2024" name="Proc. Natl. Acad. Sci. U.S.A.">
        <title>The evolutionary genomics of adaptation to stress in wild rhizobium bacteria.</title>
        <authorList>
            <person name="Kehlet-Delgado H."/>
            <person name="Montoya A.P."/>
            <person name="Jensen K.T."/>
            <person name="Wendlandt C.E."/>
            <person name="Dexheimer C."/>
            <person name="Roberts M."/>
            <person name="Torres Martinez L."/>
            <person name="Friesen M.L."/>
            <person name="Griffitts J.S."/>
            <person name="Porter S.S."/>
        </authorList>
    </citation>
    <scope>NUCLEOTIDE SEQUENCE [LARGE SCALE GENOMIC DNA]</scope>
    <source>
        <strain evidence="1 2">M0641</strain>
    </source>
</reference>
<comment type="caution">
    <text evidence="1">The sequence shown here is derived from an EMBL/GenBank/DDBJ whole genome shotgun (WGS) entry which is preliminary data.</text>
</comment>
<name>A0ABV1Z2W2_9HYPH</name>
<dbReference type="RefSeq" id="WP_352559692.1">
    <property type="nucleotide sequence ID" value="NZ_JAMYQB010000016.1"/>
</dbReference>
<keyword evidence="2" id="KW-1185">Reference proteome</keyword>
<sequence length="64" mass="7195">MVEAASDDGPDSVEITENMGEWFVRVVRNGTASISTFELESYARAFAEGQRLRLGLRKEENRSD</sequence>
<evidence type="ECO:0000313" key="2">
    <source>
        <dbReference type="Proteomes" id="UP001433071"/>
    </source>
</evidence>
<protein>
    <submittedName>
        <fullName evidence="1">Uncharacterized protein</fullName>
    </submittedName>
</protein>
<accession>A0ABV1Z2W2</accession>
<proteinExistence type="predicted"/>
<gene>
    <name evidence="1" type="ORF">NKI36_20050</name>
</gene>